<keyword evidence="1" id="KW-0479">Metal-binding</keyword>
<dbReference type="PROSITE" id="PS50089">
    <property type="entry name" value="ZF_RING_2"/>
    <property type="match status" value="1"/>
</dbReference>
<keyword evidence="1" id="KW-0863">Zinc-finger</keyword>
<evidence type="ECO:0000313" key="5">
    <source>
        <dbReference type="Proteomes" id="UP001359559"/>
    </source>
</evidence>
<dbReference type="SMART" id="SM00184">
    <property type="entry name" value="RING"/>
    <property type="match status" value="1"/>
</dbReference>
<dbReference type="Proteomes" id="UP001359559">
    <property type="component" value="Unassembled WGS sequence"/>
</dbReference>
<dbReference type="PANTHER" id="PTHR47530">
    <property type="entry name" value="E3 UBIQUITIN LIGASE BIG BROTHER-RELATED"/>
    <property type="match status" value="1"/>
</dbReference>
<organism evidence="4 5">
    <name type="scientific">Clitoria ternatea</name>
    <name type="common">Butterfly pea</name>
    <dbReference type="NCBI Taxonomy" id="43366"/>
    <lineage>
        <taxon>Eukaryota</taxon>
        <taxon>Viridiplantae</taxon>
        <taxon>Streptophyta</taxon>
        <taxon>Embryophyta</taxon>
        <taxon>Tracheophyta</taxon>
        <taxon>Spermatophyta</taxon>
        <taxon>Magnoliopsida</taxon>
        <taxon>eudicotyledons</taxon>
        <taxon>Gunneridae</taxon>
        <taxon>Pentapetalae</taxon>
        <taxon>rosids</taxon>
        <taxon>fabids</taxon>
        <taxon>Fabales</taxon>
        <taxon>Fabaceae</taxon>
        <taxon>Papilionoideae</taxon>
        <taxon>50 kb inversion clade</taxon>
        <taxon>NPAAA clade</taxon>
        <taxon>indigoferoid/millettioid clade</taxon>
        <taxon>Phaseoleae</taxon>
        <taxon>Clitoria</taxon>
    </lineage>
</organism>
<reference evidence="4 5" key="1">
    <citation type="submission" date="2024-01" db="EMBL/GenBank/DDBJ databases">
        <title>The genomes of 5 underutilized Papilionoideae crops provide insights into root nodulation and disease resistance.</title>
        <authorList>
            <person name="Yuan L."/>
        </authorList>
    </citation>
    <scope>NUCLEOTIDE SEQUENCE [LARGE SCALE GENOMIC DNA]</scope>
    <source>
        <strain evidence="4">LY-2023</strain>
        <tissue evidence="4">Leaf</tissue>
    </source>
</reference>
<keyword evidence="5" id="KW-1185">Reference proteome</keyword>
<dbReference type="AlphaFoldDB" id="A0AAN9K972"/>
<sequence>MRKAPLQIVLIRIWNFGIHDEGFPLLDIEVCSSQRNLKNYVSIFIPSNTSIILFCSQSTNSIRTSFFPFNMEHEEGKQSSHKNPYVELEEVDFDYILAIGLQEQERAFTMLSTIESESDEYISDSSFDNDDSDFLESQEFDNDEDDEMEVEEDEIDPDELSYEELIELEEFIGEEAKGLSANEISLCLYPYTCQSCETKSGIDRCVICQVEYEEGEALVALKCDHPYHTDCISKWLQIKKVCPICSNEVSTPNMASNP</sequence>
<name>A0AAN9K972_CLITE</name>
<comment type="caution">
    <text evidence="4">The sequence shown here is derived from an EMBL/GenBank/DDBJ whole genome shotgun (WGS) entry which is preliminary data.</text>
</comment>
<dbReference type="InterPro" id="IPR043312">
    <property type="entry name" value="AtBBR-like"/>
</dbReference>
<dbReference type="InterPro" id="IPR001841">
    <property type="entry name" value="Znf_RING"/>
</dbReference>
<dbReference type="InterPro" id="IPR013083">
    <property type="entry name" value="Znf_RING/FYVE/PHD"/>
</dbReference>
<dbReference type="EMBL" id="JAYKXN010000002">
    <property type="protein sequence ID" value="KAK7311544.1"/>
    <property type="molecule type" value="Genomic_DNA"/>
</dbReference>
<dbReference type="SUPFAM" id="SSF57850">
    <property type="entry name" value="RING/U-box"/>
    <property type="match status" value="1"/>
</dbReference>
<feature type="domain" description="RING-type" evidence="3">
    <location>
        <begin position="205"/>
        <end position="246"/>
    </location>
</feature>
<dbReference type="GO" id="GO:0008270">
    <property type="term" value="F:zinc ion binding"/>
    <property type="evidence" value="ECO:0007669"/>
    <property type="project" value="UniProtKB-KW"/>
</dbReference>
<dbReference type="Pfam" id="PF13639">
    <property type="entry name" value="zf-RING_2"/>
    <property type="match status" value="1"/>
</dbReference>
<proteinExistence type="predicted"/>
<feature type="region of interest" description="Disordered" evidence="2">
    <location>
        <begin position="120"/>
        <end position="146"/>
    </location>
</feature>
<dbReference type="PANTHER" id="PTHR47530:SF4">
    <property type="entry name" value="E3 UBIQUITIN LIGASE BIG BROTHER-RELATED"/>
    <property type="match status" value="1"/>
</dbReference>
<gene>
    <name evidence="4" type="ORF">RJT34_09759</name>
</gene>
<accession>A0AAN9K972</accession>
<evidence type="ECO:0000313" key="4">
    <source>
        <dbReference type="EMBL" id="KAK7311544.1"/>
    </source>
</evidence>
<keyword evidence="1" id="KW-0862">Zinc</keyword>
<evidence type="ECO:0000256" key="1">
    <source>
        <dbReference type="PROSITE-ProRule" id="PRU00175"/>
    </source>
</evidence>
<dbReference type="FunFam" id="3.30.40.10:FF:000417">
    <property type="entry name" value="E3 ubiquitin ligase BIG BROTHER-related"/>
    <property type="match status" value="1"/>
</dbReference>
<dbReference type="Gene3D" id="3.30.40.10">
    <property type="entry name" value="Zinc/RING finger domain, C3HC4 (zinc finger)"/>
    <property type="match status" value="1"/>
</dbReference>
<evidence type="ECO:0000256" key="2">
    <source>
        <dbReference type="SAM" id="MobiDB-lite"/>
    </source>
</evidence>
<evidence type="ECO:0000259" key="3">
    <source>
        <dbReference type="PROSITE" id="PS50089"/>
    </source>
</evidence>
<protein>
    <recommendedName>
        <fullName evidence="3">RING-type domain-containing protein</fullName>
    </recommendedName>
</protein>